<dbReference type="OrthoDB" id="2329734at2759"/>
<dbReference type="Proteomes" id="UP000001307">
    <property type="component" value="Unassembled WGS sequence"/>
</dbReference>
<sequence>MGLFGTTKVDPKKMVSEMSTGLRKETRAIDRQILQIEREQQKTKAEIKKHAKKNDIDVCKILAKELVNSQKAVSRMHASKAQINSVMMNMRTQAATIRMTGAIEKSTQVMQSMSKLVKLPELQKTMTAMSKEMMKMGIIDELMDDAMESLDPEDMEEEVDAQVEKVLHEITKGELGSLPSAGTSVPAAQVAQPAAAESDDEDDMLERLNALKS</sequence>
<evidence type="ECO:0000256" key="1">
    <source>
        <dbReference type="ARBA" id="ARBA00006190"/>
    </source>
</evidence>
<dbReference type="EMBL" id="FN653145">
    <property type="protein sequence ID" value="CBY12879.1"/>
    <property type="molecule type" value="Genomic_DNA"/>
</dbReference>
<dbReference type="InParanoid" id="E4XT17"/>
<keyword evidence="2" id="KW-0175">Coiled coil</keyword>
<feature type="coiled-coil region" evidence="2">
    <location>
        <begin position="22"/>
        <end position="53"/>
    </location>
</feature>
<evidence type="ECO:0000313" key="5">
    <source>
        <dbReference type="Proteomes" id="UP000001307"/>
    </source>
</evidence>
<proteinExistence type="inferred from homology"/>
<name>E4XT17_OIKDI</name>
<dbReference type="GO" id="GO:0007034">
    <property type="term" value="P:vacuolar transport"/>
    <property type="evidence" value="ECO:0007669"/>
    <property type="project" value="InterPro"/>
</dbReference>
<accession>E4XT17</accession>
<dbReference type="AlphaFoldDB" id="E4XT17"/>
<comment type="similarity">
    <text evidence="1">Belongs to the SNF7 family.</text>
</comment>
<dbReference type="Pfam" id="PF03357">
    <property type="entry name" value="Snf7"/>
    <property type="match status" value="1"/>
</dbReference>
<feature type="region of interest" description="Disordered" evidence="3">
    <location>
        <begin position="174"/>
        <end position="202"/>
    </location>
</feature>
<reference evidence="4" key="1">
    <citation type="journal article" date="2010" name="Science">
        <title>Plasticity of animal genome architecture unmasked by rapid evolution of a pelagic tunicate.</title>
        <authorList>
            <person name="Denoeud F."/>
            <person name="Henriet S."/>
            <person name="Mungpakdee S."/>
            <person name="Aury J.M."/>
            <person name="Da Silva C."/>
            <person name="Brinkmann H."/>
            <person name="Mikhaleva J."/>
            <person name="Olsen L.C."/>
            <person name="Jubin C."/>
            <person name="Canestro C."/>
            <person name="Bouquet J.M."/>
            <person name="Danks G."/>
            <person name="Poulain J."/>
            <person name="Campsteijn C."/>
            <person name="Adamski M."/>
            <person name="Cross I."/>
            <person name="Yadetie F."/>
            <person name="Muffato M."/>
            <person name="Louis A."/>
            <person name="Butcher S."/>
            <person name="Tsagkogeorga G."/>
            <person name="Konrad A."/>
            <person name="Singh S."/>
            <person name="Jensen M.F."/>
            <person name="Cong E.H."/>
            <person name="Eikeseth-Otteraa H."/>
            <person name="Noel B."/>
            <person name="Anthouard V."/>
            <person name="Porcel B.M."/>
            <person name="Kachouri-Lafond R."/>
            <person name="Nishino A."/>
            <person name="Ugolini M."/>
            <person name="Chourrout P."/>
            <person name="Nishida H."/>
            <person name="Aasland R."/>
            <person name="Huzurbazar S."/>
            <person name="Westhof E."/>
            <person name="Delsuc F."/>
            <person name="Lehrach H."/>
            <person name="Reinhardt R."/>
            <person name="Weissenbach J."/>
            <person name="Roy S.W."/>
            <person name="Artiguenave F."/>
            <person name="Postlethwait J.H."/>
            <person name="Manak J.R."/>
            <person name="Thompson E.M."/>
            <person name="Jaillon O."/>
            <person name="Du Pasquier L."/>
            <person name="Boudinot P."/>
            <person name="Liberles D.A."/>
            <person name="Volff J.N."/>
            <person name="Philippe H."/>
            <person name="Lenhard B."/>
            <person name="Roest Crollius H."/>
            <person name="Wincker P."/>
            <person name="Chourrout D."/>
        </authorList>
    </citation>
    <scope>NUCLEOTIDE SEQUENCE [LARGE SCALE GENOMIC DNA]</scope>
</reference>
<dbReference type="PANTHER" id="PTHR10476">
    <property type="entry name" value="CHARGED MULTIVESICULAR BODY PROTEIN"/>
    <property type="match status" value="1"/>
</dbReference>
<dbReference type="Gene3D" id="6.10.140.1230">
    <property type="match status" value="1"/>
</dbReference>
<organism evidence="4">
    <name type="scientific">Oikopleura dioica</name>
    <name type="common">Tunicate</name>
    <dbReference type="NCBI Taxonomy" id="34765"/>
    <lineage>
        <taxon>Eukaryota</taxon>
        <taxon>Metazoa</taxon>
        <taxon>Chordata</taxon>
        <taxon>Tunicata</taxon>
        <taxon>Appendicularia</taxon>
        <taxon>Copelata</taxon>
        <taxon>Oikopleuridae</taxon>
        <taxon>Oikopleura</taxon>
    </lineage>
</organism>
<evidence type="ECO:0008006" key="6">
    <source>
        <dbReference type="Google" id="ProtNLM"/>
    </source>
</evidence>
<dbReference type="InterPro" id="IPR005024">
    <property type="entry name" value="Snf7_fam"/>
</dbReference>
<keyword evidence="5" id="KW-1185">Reference proteome</keyword>
<feature type="compositionally biased region" description="Low complexity" evidence="3">
    <location>
        <begin position="185"/>
        <end position="196"/>
    </location>
</feature>
<gene>
    <name evidence="4" type="ORF">GSOID_T00002944001</name>
</gene>
<protein>
    <recommendedName>
        <fullName evidence="6">Charged multivesicular body protein 3</fullName>
    </recommendedName>
</protein>
<evidence type="ECO:0000313" key="4">
    <source>
        <dbReference type="EMBL" id="CBY12879.1"/>
    </source>
</evidence>
<dbReference type="FunCoup" id="E4XT17">
    <property type="interactions" value="649"/>
</dbReference>
<evidence type="ECO:0000256" key="2">
    <source>
        <dbReference type="SAM" id="Coils"/>
    </source>
</evidence>
<evidence type="ECO:0000256" key="3">
    <source>
        <dbReference type="SAM" id="MobiDB-lite"/>
    </source>
</evidence>